<comment type="similarity">
    <text evidence="2 12">Belongs to the RNA methyltransferase RsmE family.</text>
</comment>
<evidence type="ECO:0000256" key="5">
    <source>
        <dbReference type="ARBA" id="ARBA00022490"/>
    </source>
</evidence>
<comment type="catalytic activity">
    <reaction evidence="11 12">
        <text>uridine(1498) in 16S rRNA + S-adenosyl-L-methionine = N(3)-methyluridine(1498) in 16S rRNA + S-adenosyl-L-homocysteine + H(+)</text>
        <dbReference type="Rhea" id="RHEA:42920"/>
        <dbReference type="Rhea" id="RHEA-COMP:10283"/>
        <dbReference type="Rhea" id="RHEA-COMP:10284"/>
        <dbReference type="ChEBI" id="CHEBI:15378"/>
        <dbReference type="ChEBI" id="CHEBI:57856"/>
        <dbReference type="ChEBI" id="CHEBI:59789"/>
        <dbReference type="ChEBI" id="CHEBI:65315"/>
        <dbReference type="ChEBI" id="CHEBI:74502"/>
        <dbReference type="EC" id="2.1.1.193"/>
    </reaction>
</comment>
<dbReference type="GO" id="GO:0005737">
    <property type="term" value="C:cytoplasm"/>
    <property type="evidence" value="ECO:0007669"/>
    <property type="project" value="UniProtKB-SubCell"/>
</dbReference>
<evidence type="ECO:0000256" key="8">
    <source>
        <dbReference type="ARBA" id="ARBA00022679"/>
    </source>
</evidence>
<dbReference type="InterPro" id="IPR015947">
    <property type="entry name" value="PUA-like_sf"/>
</dbReference>
<dbReference type="Pfam" id="PF20260">
    <property type="entry name" value="PUA_4"/>
    <property type="match status" value="1"/>
</dbReference>
<dbReference type="PANTHER" id="PTHR30027">
    <property type="entry name" value="RIBOSOMAL RNA SMALL SUBUNIT METHYLTRANSFERASE E"/>
    <property type="match status" value="1"/>
</dbReference>
<evidence type="ECO:0000256" key="6">
    <source>
        <dbReference type="ARBA" id="ARBA00022552"/>
    </source>
</evidence>
<dbReference type="SUPFAM" id="SSF88697">
    <property type="entry name" value="PUA domain-like"/>
    <property type="match status" value="1"/>
</dbReference>
<evidence type="ECO:0000256" key="12">
    <source>
        <dbReference type="PIRNR" id="PIRNR015601"/>
    </source>
</evidence>
<evidence type="ECO:0000256" key="3">
    <source>
        <dbReference type="ARBA" id="ARBA00012328"/>
    </source>
</evidence>
<dbReference type="CDD" id="cd18084">
    <property type="entry name" value="RsmE-like"/>
    <property type="match status" value="1"/>
</dbReference>
<dbReference type="GO" id="GO:0070475">
    <property type="term" value="P:rRNA base methylation"/>
    <property type="evidence" value="ECO:0007669"/>
    <property type="project" value="TreeGrafter"/>
</dbReference>
<dbReference type="NCBIfam" id="TIGR00046">
    <property type="entry name" value="RsmE family RNA methyltransferase"/>
    <property type="match status" value="1"/>
</dbReference>
<dbReference type="AlphaFoldDB" id="A0A6N4RDL1"/>
<keyword evidence="7 12" id="KW-0489">Methyltransferase</keyword>
<evidence type="ECO:0000313" key="15">
    <source>
        <dbReference type="EMBL" id="TKW62072.1"/>
    </source>
</evidence>
<dbReference type="InterPro" id="IPR006700">
    <property type="entry name" value="RsmE"/>
</dbReference>
<feature type="domain" description="Ribosomal RNA small subunit methyltransferase E PUA-like" evidence="14">
    <location>
        <begin position="50"/>
        <end position="89"/>
    </location>
</feature>
<evidence type="ECO:0000256" key="7">
    <source>
        <dbReference type="ARBA" id="ARBA00022603"/>
    </source>
</evidence>
<dbReference type="EC" id="2.1.1.193" evidence="3 12"/>
<evidence type="ECO:0000256" key="1">
    <source>
        <dbReference type="ARBA" id="ARBA00004496"/>
    </source>
</evidence>
<gene>
    <name evidence="15" type="ORF">DI628_05490</name>
</gene>
<dbReference type="SUPFAM" id="SSF75217">
    <property type="entry name" value="alpha/beta knot"/>
    <property type="match status" value="1"/>
</dbReference>
<dbReference type="EMBL" id="VAFM01000001">
    <property type="protein sequence ID" value="TKW62072.1"/>
    <property type="molecule type" value="Genomic_DNA"/>
</dbReference>
<evidence type="ECO:0000256" key="10">
    <source>
        <dbReference type="ARBA" id="ARBA00025699"/>
    </source>
</evidence>
<evidence type="ECO:0000259" key="14">
    <source>
        <dbReference type="Pfam" id="PF20260"/>
    </source>
</evidence>
<comment type="caution">
    <text evidence="15">The sequence shown here is derived from an EMBL/GenBank/DDBJ whole genome shotgun (WGS) entry which is preliminary data.</text>
</comment>
<dbReference type="InterPro" id="IPR046886">
    <property type="entry name" value="RsmE_MTase_dom"/>
</dbReference>
<dbReference type="Proteomes" id="UP000320948">
    <property type="component" value="Unassembled WGS sequence"/>
</dbReference>
<feature type="domain" description="Ribosomal RNA small subunit methyltransferase E methyltransferase" evidence="13">
    <location>
        <begin position="102"/>
        <end position="251"/>
    </location>
</feature>
<keyword evidence="5 12" id="KW-0963">Cytoplasm</keyword>
<dbReference type="GO" id="GO:0070042">
    <property type="term" value="F:rRNA (uridine-N3-)-methyltransferase activity"/>
    <property type="evidence" value="ECO:0007669"/>
    <property type="project" value="TreeGrafter"/>
</dbReference>
<keyword evidence="8 12" id="KW-0808">Transferase</keyword>
<name>A0A6N4RDL1_BLAVI</name>
<reference evidence="15 16" key="1">
    <citation type="journal article" date="2017" name="Nat. Commun.">
        <title>In situ click chemistry generation of cyclooxygenase-2 inhibitors.</title>
        <authorList>
            <person name="Bhardwaj A."/>
            <person name="Kaur J."/>
            <person name="Wuest M."/>
            <person name="Wuest F."/>
        </authorList>
    </citation>
    <scope>NUCLEOTIDE SEQUENCE [LARGE SCALE GENOMIC DNA]</scope>
    <source>
        <strain evidence="15">S2_018_000_R2_106</strain>
    </source>
</reference>
<keyword evidence="9 12" id="KW-0949">S-adenosyl-L-methionine</keyword>
<dbReference type="PIRSF" id="PIRSF015601">
    <property type="entry name" value="MTase_slr0722"/>
    <property type="match status" value="1"/>
</dbReference>
<evidence type="ECO:0000313" key="16">
    <source>
        <dbReference type="Proteomes" id="UP000320948"/>
    </source>
</evidence>
<evidence type="ECO:0000256" key="2">
    <source>
        <dbReference type="ARBA" id="ARBA00005528"/>
    </source>
</evidence>
<evidence type="ECO:0000256" key="4">
    <source>
        <dbReference type="ARBA" id="ARBA00013673"/>
    </source>
</evidence>
<dbReference type="Gene3D" id="3.40.1280.10">
    <property type="match status" value="1"/>
</dbReference>
<dbReference type="InterPro" id="IPR046887">
    <property type="entry name" value="RsmE_PUA-like"/>
</dbReference>
<evidence type="ECO:0000259" key="13">
    <source>
        <dbReference type="Pfam" id="PF04452"/>
    </source>
</evidence>
<evidence type="ECO:0000256" key="11">
    <source>
        <dbReference type="ARBA" id="ARBA00047944"/>
    </source>
</evidence>
<dbReference type="PANTHER" id="PTHR30027:SF3">
    <property type="entry name" value="16S RRNA (URACIL(1498)-N(3))-METHYLTRANSFERASE"/>
    <property type="match status" value="1"/>
</dbReference>
<protein>
    <recommendedName>
        <fullName evidence="4 12">Ribosomal RNA small subunit methyltransferase E</fullName>
        <ecNumber evidence="3 12">2.1.1.193</ecNumber>
    </recommendedName>
</protein>
<proteinExistence type="inferred from homology"/>
<organism evidence="15 16">
    <name type="scientific">Blastochloris viridis</name>
    <name type="common">Rhodopseudomonas viridis</name>
    <dbReference type="NCBI Taxonomy" id="1079"/>
    <lineage>
        <taxon>Bacteria</taxon>
        <taxon>Pseudomonadati</taxon>
        <taxon>Pseudomonadota</taxon>
        <taxon>Alphaproteobacteria</taxon>
        <taxon>Hyphomicrobiales</taxon>
        <taxon>Blastochloridaceae</taxon>
        <taxon>Blastochloris</taxon>
    </lineage>
</organism>
<dbReference type="Pfam" id="PF04452">
    <property type="entry name" value="Methyltrans_RNA"/>
    <property type="match status" value="1"/>
</dbReference>
<keyword evidence="6 12" id="KW-0698">rRNA processing</keyword>
<sequence>MFPTATERCDSKQKSPTGGFFGKSFGMKRIYLPHALAPGAHLELPDHVQHRLFRVMRMGVGDTFHVFDGTGTAAVAELTDAKGRRAQVTALLPDKPALPPRVLAVALLKRDAWETVLRQATEMGVTSLVPLKTRFAQVGKLNTERAHAIMVEAAEQCERVTLPSLLPVTTLEDYIAGLTTPCLWAYERLAVDNAQLGEKAKATGVLIGPEGGFAPEEVEMLNRSSQMRPFSLGPTILRADTAVVAGLATLQALHRDDAPAF</sequence>
<dbReference type="InterPro" id="IPR029028">
    <property type="entry name" value="Alpha/beta_knot_MTases"/>
</dbReference>
<accession>A0A6N4RDL1</accession>
<dbReference type="InterPro" id="IPR029026">
    <property type="entry name" value="tRNA_m1G_MTases_N"/>
</dbReference>
<comment type="function">
    <text evidence="10 12">Specifically methylates the N3 position of the uracil ring of uridine 1498 (m3U1498) in 16S rRNA. Acts on the fully assembled 30S ribosomal subunit.</text>
</comment>
<evidence type="ECO:0000256" key="9">
    <source>
        <dbReference type="ARBA" id="ARBA00022691"/>
    </source>
</evidence>
<comment type="subcellular location">
    <subcellularLocation>
        <location evidence="1 12">Cytoplasm</location>
    </subcellularLocation>
</comment>